<feature type="transmembrane region" description="Helical" evidence="1">
    <location>
        <begin position="103"/>
        <end position="134"/>
    </location>
</feature>
<feature type="transmembrane region" description="Helical" evidence="1">
    <location>
        <begin position="65"/>
        <end position="83"/>
    </location>
</feature>
<keyword evidence="3" id="KW-1185">Reference proteome</keyword>
<evidence type="ECO:0000313" key="2">
    <source>
        <dbReference type="EMBL" id="KEJ87999.1"/>
    </source>
</evidence>
<dbReference type="STRING" id="1300350.Z948_3256"/>
<sequence>MPTAARLVAGVLLAILAWILSDLVRPLMPEGTAFGWFNYVNAFIGLWVGWVVMGRRAGRGFVQGINNGLTGVVMLFLWCLAAHSCWEMFRLAMRNRYDGPMEAITAIFLIGSEFGVMIATAPVLGTALVGALIIGPAADFAAKHWR</sequence>
<dbReference type="eggNOG" id="ENOG5032RSE">
    <property type="taxonomic scope" value="Bacteria"/>
</dbReference>
<dbReference type="InterPro" id="IPR047784">
    <property type="entry name" value="TrgA"/>
</dbReference>
<evidence type="ECO:0000313" key="3">
    <source>
        <dbReference type="Proteomes" id="UP000027734"/>
    </source>
</evidence>
<keyword evidence="1" id="KW-0812">Transmembrane</keyword>
<organism evidence="2 3">
    <name type="scientific">Sulfitobacter donghicola DSW-25 = KCTC 12864 = JCM 14565</name>
    <dbReference type="NCBI Taxonomy" id="1300350"/>
    <lineage>
        <taxon>Bacteria</taxon>
        <taxon>Pseudomonadati</taxon>
        <taxon>Pseudomonadota</taxon>
        <taxon>Alphaproteobacteria</taxon>
        <taxon>Rhodobacterales</taxon>
        <taxon>Roseobacteraceae</taxon>
        <taxon>Sulfitobacter</taxon>
    </lineage>
</organism>
<dbReference type="AlphaFoldDB" id="A0A073IE53"/>
<proteinExistence type="predicted"/>
<protein>
    <submittedName>
        <fullName evidence="2">Tellurium resistance protein</fullName>
    </submittedName>
</protein>
<evidence type="ECO:0000256" key="1">
    <source>
        <dbReference type="SAM" id="Phobius"/>
    </source>
</evidence>
<dbReference type="EMBL" id="JAMC01000010">
    <property type="protein sequence ID" value="KEJ87999.1"/>
    <property type="molecule type" value="Genomic_DNA"/>
</dbReference>
<name>A0A073IE53_9RHOB</name>
<dbReference type="NCBIfam" id="NF033773">
    <property type="entry name" value="tellur_TrgA"/>
    <property type="match status" value="1"/>
</dbReference>
<reference evidence="2 3" key="1">
    <citation type="submission" date="2014-01" db="EMBL/GenBank/DDBJ databases">
        <title>Sulfitobacter donghicola JCM 14565 Genome Sequencing.</title>
        <authorList>
            <person name="Lai Q."/>
            <person name="Hong Z."/>
        </authorList>
    </citation>
    <scope>NUCLEOTIDE SEQUENCE [LARGE SCALE GENOMIC DNA]</scope>
    <source>
        <strain evidence="2 3">JCM 14565</strain>
    </source>
</reference>
<accession>A0A073IE53</accession>
<gene>
    <name evidence="2" type="ORF">DSW25_04065</name>
</gene>
<dbReference type="RefSeq" id="WP_025060538.1">
    <property type="nucleotide sequence ID" value="NZ_JAMC01000010.1"/>
</dbReference>
<keyword evidence="1" id="KW-0472">Membrane</keyword>
<feature type="transmembrane region" description="Helical" evidence="1">
    <location>
        <begin position="36"/>
        <end position="53"/>
    </location>
</feature>
<dbReference type="OrthoDB" id="7869508at2"/>
<keyword evidence="1" id="KW-1133">Transmembrane helix</keyword>
<dbReference type="Proteomes" id="UP000027734">
    <property type="component" value="Unassembled WGS sequence"/>
</dbReference>
<comment type="caution">
    <text evidence="2">The sequence shown here is derived from an EMBL/GenBank/DDBJ whole genome shotgun (WGS) entry which is preliminary data.</text>
</comment>